<protein>
    <submittedName>
        <fullName evidence="1">Uncharacterized protein</fullName>
    </submittedName>
</protein>
<dbReference type="EMBL" id="CM023470">
    <property type="protein sequence ID" value="KAH7978493.1"/>
    <property type="molecule type" value="Genomic_DNA"/>
</dbReference>
<keyword evidence="2" id="KW-1185">Reference proteome</keyword>
<evidence type="ECO:0000313" key="1">
    <source>
        <dbReference type="EMBL" id="KAH7978493.1"/>
    </source>
</evidence>
<name>A0ACB8DW30_DERSI</name>
<reference evidence="1" key="1">
    <citation type="submission" date="2020-05" db="EMBL/GenBank/DDBJ databases">
        <title>Large-scale comparative analyses of tick genomes elucidate their genetic diversity and vector capacities.</title>
        <authorList>
            <person name="Jia N."/>
            <person name="Wang J."/>
            <person name="Shi W."/>
            <person name="Du L."/>
            <person name="Sun Y."/>
            <person name="Zhan W."/>
            <person name="Jiang J."/>
            <person name="Wang Q."/>
            <person name="Zhang B."/>
            <person name="Ji P."/>
            <person name="Sakyi L.B."/>
            <person name="Cui X."/>
            <person name="Yuan T."/>
            <person name="Jiang B."/>
            <person name="Yang W."/>
            <person name="Lam T.T.-Y."/>
            <person name="Chang Q."/>
            <person name="Ding S."/>
            <person name="Wang X."/>
            <person name="Zhu J."/>
            <person name="Ruan X."/>
            <person name="Zhao L."/>
            <person name="Wei J."/>
            <person name="Que T."/>
            <person name="Du C."/>
            <person name="Cheng J."/>
            <person name="Dai P."/>
            <person name="Han X."/>
            <person name="Huang E."/>
            <person name="Gao Y."/>
            <person name="Liu J."/>
            <person name="Shao H."/>
            <person name="Ye R."/>
            <person name="Li L."/>
            <person name="Wei W."/>
            <person name="Wang X."/>
            <person name="Wang C."/>
            <person name="Yang T."/>
            <person name="Huo Q."/>
            <person name="Li W."/>
            <person name="Guo W."/>
            <person name="Chen H."/>
            <person name="Zhou L."/>
            <person name="Ni X."/>
            <person name="Tian J."/>
            <person name="Zhou Y."/>
            <person name="Sheng Y."/>
            <person name="Liu T."/>
            <person name="Pan Y."/>
            <person name="Xia L."/>
            <person name="Li J."/>
            <person name="Zhao F."/>
            <person name="Cao W."/>
        </authorList>
    </citation>
    <scope>NUCLEOTIDE SEQUENCE</scope>
    <source>
        <strain evidence="1">Dsil-2018</strain>
    </source>
</reference>
<dbReference type="Proteomes" id="UP000821865">
    <property type="component" value="Chromosome 1"/>
</dbReference>
<sequence>MQGSPANDKPWDPLVEESAVPSLQCLKRIRKELAHFYADPPARVFISADEEDLTKVHALIVGSPGTPYVGGFFYFLIRFPADYPMSPPRVRLMTTDDGRVRFNVNLYANGKEKVELRNSVITAIATAVAAARAQAAAQEHETADTAEASPKKPKRSHFGDF</sequence>
<organism evidence="1 2">
    <name type="scientific">Dermacentor silvarum</name>
    <name type="common">Tick</name>
    <dbReference type="NCBI Taxonomy" id="543639"/>
    <lineage>
        <taxon>Eukaryota</taxon>
        <taxon>Metazoa</taxon>
        <taxon>Ecdysozoa</taxon>
        <taxon>Arthropoda</taxon>
        <taxon>Chelicerata</taxon>
        <taxon>Arachnida</taxon>
        <taxon>Acari</taxon>
        <taxon>Parasitiformes</taxon>
        <taxon>Ixodida</taxon>
        <taxon>Ixodoidea</taxon>
        <taxon>Ixodidae</taxon>
        <taxon>Rhipicephalinae</taxon>
        <taxon>Dermacentor</taxon>
    </lineage>
</organism>
<proteinExistence type="predicted"/>
<gene>
    <name evidence="1" type="ORF">HPB49_005683</name>
</gene>
<comment type="caution">
    <text evidence="1">The sequence shown here is derived from an EMBL/GenBank/DDBJ whole genome shotgun (WGS) entry which is preliminary data.</text>
</comment>
<accession>A0ACB8DW30</accession>
<evidence type="ECO:0000313" key="2">
    <source>
        <dbReference type="Proteomes" id="UP000821865"/>
    </source>
</evidence>